<sequence length="250" mass="29245">MWSSSVYVWLLWRILSAPIVIPLRLVMRIIRGVFWPIPVLARFMWSVVRAMSFARVILASLDPLYFFFFTGISIGIAVGIVLGVSSAAAQFVLQINGASLRRKEANKTRVSVSVRGRGFEDGVEREAGREESREASRRKEIDYDGFREWYDEERAKRLAARNAENEARINKAEKEKEEEEEVYQRTRYELKYDRGWMTPPSTILEEEEEEEVYASGSENRRQEGQRSEEETMERGRRRSYGKKRQGLQMR</sequence>
<feature type="transmembrane region" description="Helical" evidence="3">
    <location>
        <begin position="64"/>
        <end position="93"/>
    </location>
</feature>
<name>A0ABR1F7E3_9ASCO</name>
<reference evidence="4 5" key="1">
    <citation type="submission" date="2024-03" db="EMBL/GenBank/DDBJ databases">
        <title>Genome-scale model development and genomic sequencing of the oleaginous clade Lipomyces.</title>
        <authorList>
            <consortium name="Lawrence Berkeley National Laboratory"/>
            <person name="Czajka J.J."/>
            <person name="Han Y."/>
            <person name="Kim J."/>
            <person name="Mondo S.J."/>
            <person name="Hofstad B.A."/>
            <person name="Robles A."/>
            <person name="Haridas S."/>
            <person name="Riley R."/>
            <person name="LaButti K."/>
            <person name="Pangilinan J."/>
            <person name="Andreopoulos W."/>
            <person name="Lipzen A."/>
            <person name="Yan J."/>
            <person name="Wang M."/>
            <person name="Ng V."/>
            <person name="Grigoriev I.V."/>
            <person name="Spatafora J.W."/>
            <person name="Magnuson J.K."/>
            <person name="Baker S.E."/>
            <person name="Pomraning K.R."/>
        </authorList>
    </citation>
    <scope>NUCLEOTIDE SEQUENCE [LARGE SCALE GENOMIC DNA]</scope>
    <source>
        <strain evidence="4 5">Phaff 52-87</strain>
    </source>
</reference>
<protein>
    <submittedName>
        <fullName evidence="4">Uncharacterized protein</fullName>
    </submittedName>
</protein>
<keyword evidence="1" id="KW-0175">Coiled coil</keyword>
<keyword evidence="3" id="KW-0812">Transmembrane</keyword>
<evidence type="ECO:0000313" key="4">
    <source>
        <dbReference type="EMBL" id="KAK7205769.1"/>
    </source>
</evidence>
<evidence type="ECO:0000256" key="3">
    <source>
        <dbReference type="SAM" id="Phobius"/>
    </source>
</evidence>
<keyword evidence="3" id="KW-1133">Transmembrane helix</keyword>
<feature type="transmembrane region" description="Helical" evidence="3">
    <location>
        <begin position="39"/>
        <end position="58"/>
    </location>
</feature>
<dbReference type="GeneID" id="90035144"/>
<proteinExistence type="predicted"/>
<feature type="compositionally biased region" description="Basic residues" evidence="2">
    <location>
        <begin position="235"/>
        <end position="250"/>
    </location>
</feature>
<feature type="coiled-coil region" evidence="1">
    <location>
        <begin position="155"/>
        <end position="189"/>
    </location>
</feature>
<dbReference type="EMBL" id="JBBJBU010000004">
    <property type="protein sequence ID" value="KAK7205769.1"/>
    <property type="molecule type" value="Genomic_DNA"/>
</dbReference>
<feature type="transmembrane region" description="Helical" evidence="3">
    <location>
        <begin position="6"/>
        <end position="27"/>
    </location>
</feature>
<dbReference type="RefSeq" id="XP_064768802.1">
    <property type="nucleotide sequence ID" value="XM_064909632.1"/>
</dbReference>
<keyword evidence="5" id="KW-1185">Reference proteome</keyword>
<evidence type="ECO:0000256" key="2">
    <source>
        <dbReference type="SAM" id="MobiDB-lite"/>
    </source>
</evidence>
<keyword evidence="3" id="KW-0472">Membrane</keyword>
<feature type="region of interest" description="Disordered" evidence="2">
    <location>
        <begin position="196"/>
        <end position="250"/>
    </location>
</feature>
<dbReference type="Proteomes" id="UP001498771">
    <property type="component" value="Unassembled WGS sequence"/>
</dbReference>
<comment type="caution">
    <text evidence="4">The sequence shown here is derived from an EMBL/GenBank/DDBJ whole genome shotgun (WGS) entry which is preliminary data.</text>
</comment>
<evidence type="ECO:0000313" key="5">
    <source>
        <dbReference type="Proteomes" id="UP001498771"/>
    </source>
</evidence>
<gene>
    <name evidence="4" type="ORF">BZA70DRAFT_141301</name>
</gene>
<feature type="compositionally biased region" description="Basic and acidic residues" evidence="2">
    <location>
        <begin position="218"/>
        <end position="234"/>
    </location>
</feature>
<evidence type="ECO:0000256" key="1">
    <source>
        <dbReference type="SAM" id="Coils"/>
    </source>
</evidence>
<organism evidence="4 5">
    <name type="scientific">Myxozyma melibiosi</name>
    <dbReference type="NCBI Taxonomy" id="54550"/>
    <lineage>
        <taxon>Eukaryota</taxon>
        <taxon>Fungi</taxon>
        <taxon>Dikarya</taxon>
        <taxon>Ascomycota</taxon>
        <taxon>Saccharomycotina</taxon>
        <taxon>Lipomycetes</taxon>
        <taxon>Lipomycetales</taxon>
        <taxon>Lipomycetaceae</taxon>
        <taxon>Myxozyma</taxon>
    </lineage>
</organism>
<accession>A0ABR1F7E3</accession>